<feature type="signal peptide" evidence="13">
    <location>
        <begin position="1"/>
        <end position="22"/>
    </location>
</feature>
<dbReference type="InterPro" id="IPR027268">
    <property type="entry name" value="Peptidase_M4/M1_CTD_sf"/>
</dbReference>
<dbReference type="SUPFAM" id="SSF52025">
    <property type="entry name" value="PA domain"/>
    <property type="match status" value="1"/>
</dbReference>
<feature type="compositionally biased region" description="Pro residues" evidence="12">
    <location>
        <begin position="1477"/>
        <end position="1491"/>
    </location>
</feature>
<evidence type="ECO:0000256" key="8">
    <source>
        <dbReference type="ARBA" id="ARBA00022801"/>
    </source>
</evidence>
<feature type="region of interest" description="Disordered" evidence="12">
    <location>
        <begin position="1473"/>
        <end position="1499"/>
    </location>
</feature>
<dbReference type="NCBIfam" id="TIGR03901">
    <property type="entry name" value="MYXO-CTERM"/>
    <property type="match status" value="1"/>
</dbReference>
<feature type="domain" description="PA" evidence="14">
    <location>
        <begin position="523"/>
        <end position="616"/>
    </location>
</feature>
<feature type="chain" id="PRO_5012535449" description="Chitinase" evidence="13">
    <location>
        <begin position="23"/>
        <end position="1520"/>
    </location>
</feature>
<dbReference type="GO" id="GO:0004222">
    <property type="term" value="F:metalloendopeptidase activity"/>
    <property type="evidence" value="ECO:0007669"/>
    <property type="project" value="InterPro"/>
</dbReference>
<evidence type="ECO:0000256" key="4">
    <source>
        <dbReference type="ARBA" id="ARBA00022525"/>
    </source>
</evidence>
<proteinExistence type="inferred from homology"/>
<dbReference type="InterPro" id="IPR013783">
    <property type="entry name" value="Ig-like_fold"/>
</dbReference>
<dbReference type="PANTHER" id="PTHR33478">
    <property type="entry name" value="EXTRACELLULAR METALLOPROTEINASE MEP"/>
    <property type="match status" value="1"/>
</dbReference>
<feature type="region of interest" description="Disordered" evidence="12">
    <location>
        <begin position="34"/>
        <end position="53"/>
    </location>
</feature>
<dbReference type="Gene3D" id="3.50.30.30">
    <property type="match status" value="1"/>
</dbReference>
<keyword evidence="8" id="KW-0378">Hydrolase</keyword>
<dbReference type="InterPro" id="IPR011096">
    <property type="entry name" value="FTP_domain"/>
</dbReference>
<dbReference type="Pfam" id="PF07504">
    <property type="entry name" value="FTP"/>
    <property type="match status" value="1"/>
</dbReference>
<dbReference type="Gene3D" id="2.60.40.10">
    <property type="entry name" value="Immunoglobulins"/>
    <property type="match status" value="2"/>
</dbReference>
<evidence type="ECO:0000256" key="6">
    <source>
        <dbReference type="ARBA" id="ARBA00022723"/>
    </source>
</evidence>
<comment type="subcellular location">
    <subcellularLocation>
        <location evidence="2">Secreted</location>
    </subcellularLocation>
</comment>
<dbReference type="InterPro" id="IPR050371">
    <property type="entry name" value="Fungal_virulence_M36"/>
</dbReference>
<protein>
    <recommendedName>
        <fullName evidence="18">Chitinase</fullName>
    </recommendedName>
</protein>
<evidence type="ECO:0000256" key="10">
    <source>
        <dbReference type="ARBA" id="ARBA00023049"/>
    </source>
</evidence>
<reference evidence="16 17" key="1">
    <citation type="submission" date="2017-06" db="EMBL/GenBank/DDBJ databases">
        <title>Sequencing and comparative analysis of myxobacterial genomes.</title>
        <authorList>
            <person name="Rupp O."/>
            <person name="Goesmann A."/>
            <person name="Sogaard-Andersen L."/>
        </authorList>
    </citation>
    <scope>NUCLEOTIDE SEQUENCE [LARGE SCALE GENOMIC DNA]</scope>
    <source>
        <strain evidence="16 17">DSM 52655</strain>
    </source>
</reference>
<dbReference type="Gene3D" id="3.10.170.10">
    <property type="match status" value="1"/>
</dbReference>
<dbReference type="GO" id="GO:0005615">
    <property type="term" value="C:extracellular space"/>
    <property type="evidence" value="ECO:0007669"/>
    <property type="project" value="InterPro"/>
</dbReference>
<evidence type="ECO:0000256" key="7">
    <source>
        <dbReference type="ARBA" id="ARBA00022729"/>
    </source>
</evidence>
<comment type="cofactor">
    <cofactor evidence="1">
        <name>Zn(2+)</name>
        <dbReference type="ChEBI" id="CHEBI:29105"/>
    </cofactor>
</comment>
<dbReference type="EMBL" id="CP022098">
    <property type="protein sequence ID" value="ATB37453.1"/>
    <property type="molecule type" value="Genomic_DNA"/>
</dbReference>
<evidence type="ECO:0000256" key="5">
    <source>
        <dbReference type="ARBA" id="ARBA00022670"/>
    </source>
</evidence>
<evidence type="ECO:0000256" key="9">
    <source>
        <dbReference type="ARBA" id="ARBA00022833"/>
    </source>
</evidence>
<dbReference type="CDD" id="cd04818">
    <property type="entry name" value="PA_subtilisin_1"/>
    <property type="match status" value="1"/>
</dbReference>
<comment type="similarity">
    <text evidence="3">Belongs to the peptidase M36 family.</text>
</comment>
<evidence type="ECO:0000256" key="11">
    <source>
        <dbReference type="ARBA" id="ARBA00023145"/>
    </source>
</evidence>
<evidence type="ECO:0000256" key="12">
    <source>
        <dbReference type="SAM" id="MobiDB-lite"/>
    </source>
</evidence>
<dbReference type="NCBIfam" id="NF038112">
    <property type="entry name" value="myxo_dep_M36"/>
    <property type="match status" value="1"/>
</dbReference>
<dbReference type="Gene3D" id="2.60.40.3010">
    <property type="match status" value="1"/>
</dbReference>
<keyword evidence="6" id="KW-0479">Metal-binding</keyword>
<dbReference type="Pfam" id="PF02225">
    <property type="entry name" value="PA"/>
    <property type="match status" value="1"/>
</dbReference>
<dbReference type="Gene3D" id="2.60.120.260">
    <property type="entry name" value="Galactose-binding domain-like"/>
    <property type="match status" value="1"/>
</dbReference>
<evidence type="ECO:0000259" key="15">
    <source>
        <dbReference type="Pfam" id="PF07504"/>
    </source>
</evidence>
<evidence type="ECO:0000256" key="2">
    <source>
        <dbReference type="ARBA" id="ARBA00004613"/>
    </source>
</evidence>
<evidence type="ECO:0000256" key="3">
    <source>
        <dbReference type="ARBA" id="ARBA00006006"/>
    </source>
</evidence>
<keyword evidence="7 13" id="KW-0732">Signal</keyword>
<evidence type="ECO:0000256" key="1">
    <source>
        <dbReference type="ARBA" id="ARBA00001947"/>
    </source>
</evidence>
<keyword evidence="11" id="KW-0865">Zymogen</keyword>
<feature type="domain" description="FTP" evidence="15">
    <location>
        <begin position="121"/>
        <end position="166"/>
    </location>
</feature>
<dbReference type="Proteomes" id="UP000217257">
    <property type="component" value="Chromosome"/>
</dbReference>
<evidence type="ECO:0000313" key="17">
    <source>
        <dbReference type="Proteomes" id="UP000217257"/>
    </source>
</evidence>
<sequence length="1520" mass="162092">MTRLFFKWSSLALALASTGATARDLPNYEVLQDAPPSSLRAAPSPGTSPRLGKTLGARVTHLDEQRNLPTFVWANGRKSEARSLRTQLAGMKPELAAREQLAEYLSLYGHKSLTEAGASVASVSRDARGVSIVTFAQQVDGVEVFRQGLKVLLDANNEVVALSGNLSPHASATTSAARVSSLRYQLTAPQAISLAYRDLTGAPLDGSLLTRASVRANEQTPYTHYQLAPYARPLAEGLVIPARARPVFFPLPTGLVPAYYLELNTAPAESSDSDYYAYVVSAADGRLLMRNNLTAHANFSYRVWAETTPPYLPLDGPAGGVATPHPTGKPYTFAPPAFVAPSLVTLQNAPFSQNDPWLADGATQTQGNNVDAYADLVAPDGFSQGDLRATMTAPGVFDRSMDLSIQPYANAEQIQAATTQLFFVNNWLHDWFYDVGFDEASGNAQQDNFSRGGLGGDAIQAQAQDYSGRNNANMSTPADGASPRMQMYIFDNLDTHLETSVPGGTPRNYPVGTVAAGPQEYNVSAEVVLTASGTPSDTKACAPLTNAAEVAGKIALVDRSTSTSCTIPQQIKNAQNAGAIGVLWVNTVDVVQSSGSKDASITIPTQIVTRTTGQELKAALPGLTARLYSVRLLDPDGTIDNGIVAHEWGHYISNRLIWNGSGLSNNQGRSMGEGWADFTALLMMVRAEDINVPSNADWNGAYAAAEYATRGGMSDDSTFFGIRRVTYSADMSKNALTFKHISNAETLPTSAPITPFSTNAEYHNSGEIWATMLWDCYVSLLRAHPFQDAQDRMKQYLVNGYKLTPAMPTFLEARDALIAATYASDPADGQRFWSAFARRGAGVGAKAPDRLSTNHVGVVESYDTTADVAVVSISVDAPTQACDGDAILDNGEMGLLRIKVRNLGPTRTEVTTATVTSPTFGVTLGNGGQVQVPALNVLQEAEVTVPVSLQGATTRQWLNFVVTTHQGKLTRPGDRTGTLTVMANYDEEPESQRIEDVQSSNPPWTFTHDDRLDNVDWEVFQYPTVTNNLFYAVNENGPSDMRLTTPPLMVSATEPLVLKFKQAWSFEWYSAAITGTEDIYFDGAVIELSEDDGQTWVDVGQSLYTATLESAEDNLNPLDGRNAISGKSPGFPALIPATLDLGTAYAGKTVRLRFRVGSDVNTGADGWLVDDLEFSGITNTPFTTVSEDDNVCVSPQAPVISAGPDLQVGERAKLTLQGSARDPNGGSLTYTWTQTSGPTVTLTDAATLTPSFTAPEVTANTNLVFKLSVTNKSSTVTDTVTVTVTNVNRAPTVNAGIAGVVDERSSYTLMGSASDEDGDKLTYAWVQQSGTPVALTNALTPQATFTAPEVTLDETLTFLLLVSDGQTTTRSSVDVTVRNVNRAPTAHAGEALSVETGAQAKLNGTASSDPDGDALTYTWTQVEGTPVTLTGADTATPSFTAPDVEAQTPLRFSLVVKDGSLDSEPAFVSVTVTPKPVTNPDPEPQPQPEPPKCGCSTGAEAPLGLLGLGLLALARRRRVN</sequence>
<dbReference type="Pfam" id="PF02128">
    <property type="entry name" value="Peptidase_M36"/>
    <property type="match status" value="1"/>
</dbReference>
<dbReference type="InterPro" id="IPR003137">
    <property type="entry name" value="PA_domain"/>
</dbReference>
<accession>A0A250J1L8</accession>
<keyword evidence="4" id="KW-0964">Secreted</keyword>
<evidence type="ECO:0008006" key="18">
    <source>
        <dbReference type="Google" id="ProtNLM"/>
    </source>
</evidence>
<dbReference type="InterPro" id="IPR024038">
    <property type="entry name" value="MYXO-CTERM"/>
</dbReference>
<dbReference type="Gene3D" id="1.10.390.10">
    <property type="entry name" value="Neutral Protease Domain 2"/>
    <property type="match status" value="1"/>
</dbReference>
<evidence type="ECO:0000259" key="14">
    <source>
        <dbReference type="Pfam" id="PF02225"/>
    </source>
</evidence>
<dbReference type="SUPFAM" id="SSF55486">
    <property type="entry name" value="Metalloproteases ('zincins'), catalytic domain"/>
    <property type="match status" value="1"/>
</dbReference>
<dbReference type="KEGG" id="cfus:CYFUS_002875"/>
<dbReference type="Pfam" id="PF22352">
    <property type="entry name" value="K319L-like_PKD"/>
    <property type="match status" value="3"/>
</dbReference>
<feature type="compositionally biased region" description="Low complexity" evidence="12">
    <location>
        <begin position="34"/>
        <end position="45"/>
    </location>
</feature>
<dbReference type="PANTHER" id="PTHR33478:SF1">
    <property type="entry name" value="EXTRACELLULAR METALLOPROTEINASE MEP"/>
    <property type="match status" value="1"/>
</dbReference>
<dbReference type="InterPro" id="IPR001842">
    <property type="entry name" value="Peptidase_M36"/>
</dbReference>
<dbReference type="RefSeq" id="WP_095985778.1">
    <property type="nucleotide sequence ID" value="NZ_CP022098.1"/>
</dbReference>
<keyword evidence="5" id="KW-0645">Protease</keyword>
<keyword evidence="10" id="KW-0482">Metalloprotease</keyword>
<organism evidence="16 17">
    <name type="scientific">Cystobacter fuscus</name>
    <dbReference type="NCBI Taxonomy" id="43"/>
    <lineage>
        <taxon>Bacteria</taxon>
        <taxon>Pseudomonadati</taxon>
        <taxon>Myxococcota</taxon>
        <taxon>Myxococcia</taxon>
        <taxon>Myxococcales</taxon>
        <taxon>Cystobacterineae</taxon>
        <taxon>Archangiaceae</taxon>
        <taxon>Cystobacter</taxon>
    </lineage>
</organism>
<dbReference type="GO" id="GO:0006508">
    <property type="term" value="P:proteolysis"/>
    <property type="evidence" value="ECO:0007669"/>
    <property type="project" value="UniProtKB-KW"/>
</dbReference>
<name>A0A250J1L8_9BACT</name>
<dbReference type="InterPro" id="IPR046450">
    <property type="entry name" value="PA_dom_sf"/>
</dbReference>
<gene>
    <name evidence="16" type="ORF">CYFUS_002875</name>
</gene>
<evidence type="ECO:0000313" key="16">
    <source>
        <dbReference type="EMBL" id="ATB37453.1"/>
    </source>
</evidence>
<evidence type="ECO:0000256" key="13">
    <source>
        <dbReference type="SAM" id="SignalP"/>
    </source>
</evidence>
<keyword evidence="9" id="KW-0862">Zinc</keyword>
<dbReference type="GO" id="GO:0008270">
    <property type="term" value="F:zinc ion binding"/>
    <property type="evidence" value="ECO:0007669"/>
    <property type="project" value="InterPro"/>
</dbReference>